<dbReference type="RefSeq" id="XP_034240196.1">
    <property type="nucleotide sequence ID" value="XM_034384305.1"/>
</dbReference>
<keyword evidence="1" id="KW-1185">Reference proteome</keyword>
<name>A0A6P8YSY0_THRPL</name>
<accession>A0A6P8YSY0</accession>
<dbReference type="Pfam" id="PF07841">
    <property type="entry name" value="DM4_12"/>
    <property type="match status" value="1"/>
</dbReference>
<gene>
    <name evidence="2" type="primary">LOC117644692</name>
</gene>
<dbReference type="Proteomes" id="UP000515158">
    <property type="component" value="Unplaced"/>
</dbReference>
<dbReference type="GeneID" id="117644692"/>
<dbReference type="PANTHER" id="PTHR21398">
    <property type="entry name" value="AGAP007094-PA"/>
    <property type="match status" value="1"/>
</dbReference>
<protein>
    <submittedName>
        <fullName evidence="2">Uncharacterized protein LOC117644692</fullName>
    </submittedName>
</protein>
<reference evidence="2" key="1">
    <citation type="submission" date="2025-08" db="UniProtKB">
        <authorList>
            <consortium name="RefSeq"/>
        </authorList>
    </citation>
    <scope>IDENTIFICATION</scope>
    <source>
        <tissue evidence="2">Total insect</tissue>
    </source>
</reference>
<sequence length="232" mass="25127">MRSRRSRPGTADALLLAVVAVGVLVVAKLVAVADAAERHSRSLVFRPGRVQVIIGFGIPLSLPHQSVTTGMLLKSNYLTPSNVSMYTRPQEYFSSRSARAAANTPDAGGLTEHLASRWDLYTALQGTLEQLGGGAGSGRQCLLRAVCEAAAFTVRHDGLLGELLHVLLTPSTTRERVLLHQDHEFHAAEAAGRRARAAQDPVDTCARTFRGCATSTLDMFSRIHDFRSWPIN</sequence>
<proteinExistence type="predicted"/>
<dbReference type="KEGG" id="tpal:117644692"/>
<dbReference type="AlphaFoldDB" id="A0A6P8YSY0"/>
<dbReference type="PANTHER" id="PTHR21398:SF21">
    <property type="entry name" value="AGAP004005-PA"/>
    <property type="match status" value="1"/>
</dbReference>
<dbReference type="InParanoid" id="A0A6P8YSY0"/>
<dbReference type="SMART" id="SM00718">
    <property type="entry name" value="DM4_12"/>
    <property type="match status" value="1"/>
</dbReference>
<dbReference type="InterPro" id="IPR006631">
    <property type="entry name" value="DM4_12"/>
</dbReference>
<evidence type="ECO:0000313" key="2">
    <source>
        <dbReference type="RefSeq" id="XP_034240196.1"/>
    </source>
</evidence>
<evidence type="ECO:0000313" key="1">
    <source>
        <dbReference type="Proteomes" id="UP000515158"/>
    </source>
</evidence>
<organism evidence="2">
    <name type="scientific">Thrips palmi</name>
    <name type="common">Melon thrips</name>
    <dbReference type="NCBI Taxonomy" id="161013"/>
    <lineage>
        <taxon>Eukaryota</taxon>
        <taxon>Metazoa</taxon>
        <taxon>Ecdysozoa</taxon>
        <taxon>Arthropoda</taxon>
        <taxon>Hexapoda</taxon>
        <taxon>Insecta</taxon>
        <taxon>Pterygota</taxon>
        <taxon>Neoptera</taxon>
        <taxon>Paraneoptera</taxon>
        <taxon>Thysanoptera</taxon>
        <taxon>Terebrantia</taxon>
        <taxon>Thripoidea</taxon>
        <taxon>Thripidae</taxon>
        <taxon>Thrips</taxon>
    </lineage>
</organism>
<dbReference type="OrthoDB" id="8186940at2759"/>